<feature type="domain" description="Peptidase M4" evidence="9">
    <location>
        <begin position="99"/>
        <end position="240"/>
    </location>
</feature>
<evidence type="ECO:0000259" key="9">
    <source>
        <dbReference type="Pfam" id="PF01447"/>
    </source>
</evidence>
<evidence type="ECO:0000256" key="8">
    <source>
        <dbReference type="RuleBase" id="RU366073"/>
    </source>
</evidence>
<dbReference type="InterPro" id="IPR027268">
    <property type="entry name" value="Peptidase_M4/M1_CTD_sf"/>
</dbReference>
<keyword evidence="12" id="KW-1185">Reference proteome</keyword>
<evidence type="ECO:0000256" key="5">
    <source>
        <dbReference type="ARBA" id="ARBA00022833"/>
    </source>
</evidence>
<evidence type="ECO:0000256" key="4">
    <source>
        <dbReference type="ARBA" id="ARBA00022801"/>
    </source>
</evidence>
<dbReference type="Pfam" id="PF01447">
    <property type="entry name" value="Peptidase_M4"/>
    <property type="match status" value="1"/>
</dbReference>
<dbReference type="SUPFAM" id="SSF55486">
    <property type="entry name" value="Metalloproteases ('zincins'), catalytic domain"/>
    <property type="match status" value="1"/>
</dbReference>
<dbReference type="EMBL" id="JBEVCJ010000055">
    <property type="protein sequence ID" value="MET1257390.1"/>
    <property type="molecule type" value="Genomic_DNA"/>
</dbReference>
<keyword evidence="6 8" id="KW-0482">Metalloprotease</keyword>
<keyword evidence="5 8" id="KW-0862">Zinc</keyword>
<evidence type="ECO:0000256" key="7">
    <source>
        <dbReference type="ARBA" id="ARBA00023145"/>
    </source>
</evidence>
<dbReference type="InterPro" id="IPR001570">
    <property type="entry name" value="Peptidase_M4_C_domain"/>
</dbReference>
<dbReference type="Gene3D" id="3.10.170.10">
    <property type="match status" value="1"/>
</dbReference>
<dbReference type="CDD" id="cd09597">
    <property type="entry name" value="M4_TLP"/>
    <property type="match status" value="1"/>
</dbReference>
<sequence length="389" mass="44318">MDKKQKVKAAIIQSAKQAAEKKYGVLKKFERETAQLNIFYHELTGKAKLAYHVDLLASQQVTNNIIRHEFIIDADSGLVYQNWNALMSDTAITGPGGNTKTGQYHYGTDYLPLMGREQNNICYLENEKVKAVNLNHSYDYYISDPFQFNCYENTFKAINGAYSPINDAFYFGNIAFDMYQDWYNTEPLPFKLSMKVHYGNSVDNAYWTGDSMLFGDGYQRFYPLVDVNVSVHEVSHGFTDFNSDLIYSEESGGMNEAFSDIAGEAAEYYWKGEVDWLVGADIYKSNGALRYFADPTLDGVSIKHTDNYYSGLNVHYSSGIYNHAFYLIANTEGWNVKKAFDIFVLANQSYWVPNETFENGACGVLEAARDLDYQWFDVYKAFTAVGVYC</sequence>
<organism evidence="11 12">
    <name type="scientific">Aliikangiella maris</name>
    <dbReference type="NCBI Taxonomy" id="3162458"/>
    <lineage>
        <taxon>Bacteria</taxon>
        <taxon>Pseudomonadati</taxon>
        <taxon>Pseudomonadota</taxon>
        <taxon>Gammaproteobacteria</taxon>
        <taxon>Oceanospirillales</taxon>
        <taxon>Pleioneaceae</taxon>
        <taxon>Aliikangiella</taxon>
    </lineage>
</organism>
<keyword evidence="7" id="KW-0865">Zymogen</keyword>
<proteinExistence type="inferred from homology"/>
<dbReference type="Gene3D" id="3.10.450.40">
    <property type="match status" value="1"/>
</dbReference>
<evidence type="ECO:0000256" key="6">
    <source>
        <dbReference type="ARBA" id="ARBA00023049"/>
    </source>
</evidence>
<keyword evidence="3" id="KW-0479">Metal-binding</keyword>
<evidence type="ECO:0000256" key="1">
    <source>
        <dbReference type="ARBA" id="ARBA00009388"/>
    </source>
</evidence>
<dbReference type="InterPro" id="IPR013856">
    <property type="entry name" value="Peptidase_M4_domain"/>
</dbReference>
<gene>
    <name evidence="11" type="ORF">ABVT43_19795</name>
</gene>
<evidence type="ECO:0000313" key="11">
    <source>
        <dbReference type="EMBL" id="MET1257390.1"/>
    </source>
</evidence>
<feature type="domain" description="Peptidase M4 C-terminal" evidence="10">
    <location>
        <begin position="243"/>
        <end position="387"/>
    </location>
</feature>
<evidence type="ECO:0000313" key="12">
    <source>
        <dbReference type="Proteomes" id="UP001548189"/>
    </source>
</evidence>
<dbReference type="InterPro" id="IPR023612">
    <property type="entry name" value="Peptidase_M4"/>
</dbReference>
<accession>A0ABV2BZM6</accession>
<reference evidence="11 12" key="1">
    <citation type="submission" date="2024-06" db="EMBL/GenBank/DDBJ databases">
        <authorList>
            <person name="Li F."/>
        </authorList>
    </citation>
    <scope>NUCLEOTIDE SEQUENCE [LARGE SCALE GENOMIC DNA]</scope>
    <source>
        <strain evidence="11 12">GXAS 311</strain>
    </source>
</reference>
<name>A0ABV2BZM6_9GAMM</name>
<comment type="caution">
    <text evidence="11">The sequence shown here is derived from an EMBL/GenBank/DDBJ whole genome shotgun (WGS) entry which is preliminary data.</text>
</comment>
<evidence type="ECO:0000256" key="3">
    <source>
        <dbReference type="ARBA" id="ARBA00022723"/>
    </source>
</evidence>
<comment type="cofactor">
    <cofactor evidence="8">
        <name>Zn(2+)</name>
        <dbReference type="ChEBI" id="CHEBI:29105"/>
    </cofactor>
</comment>
<dbReference type="PANTHER" id="PTHR33794:SF1">
    <property type="entry name" value="BACILLOLYSIN"/>
    <property type="match status" value="1"/>
</dbReference>
<dbReference type="InterPro" id="IPR050728">
    <property type="entry name" value="Zinc_Metalloprotease_M4"/>
</dbReference>
<evidence type="ECO:0000259" key="10">
    <source>
        <dbReference type="Pfam" id="PF02868"/>
    </source>
</evidence>
<dbReference type="Pfam" id="PF02868">
    <property type="entry name" value="Peptidase_M4_C"/>
    <property type="match status" value="1"/>
</dbReference>
<protein>
    <recommendedName>
        <fullName evidence="8">Neutral metalloproteinase</fullName>
        <ecNumber evidence="8">3.4.24.-</ecNumber>
    </recommendedName>
</protein>
<comment type="subcellular location">
    <subcellularLocation>
        <location evidence="8">Secreted</location>
    </subcellularLocation>
</comment>
<dbReference type="PRINTS" id="PR00730">
    <property type="entry name" value="THERMOLYSIN"/>
</dbReference>
<keyword evidence="4 8" id="KW-0378">Hydrolase</keyword>
<evidence type="ECO:0000256" key="2">
    <source>
        <dbReference type="ARBA" id="ARBA00022670"/>
    </source>
</evidence>
<dbReference type="PANTHER" id="PTHR33794">
    <property type="entry name" value="BACILLOLYSIN"/>
    <property type="match status" value="1"/>
</dbReference>
<dbReference type="Proteomes" id="UP001548189">
    <property type="component" value="Unassembled WGS sequence"/>
</dbReference>
<comment type="similarity">
    <text evidence="1 8">Belongs to the peptidase M4 family.</text>
</comment>
<keyword evidence="8" id="KW-0964">Secreted</keyword>
<comment type="function">
    <text evidence="8">Extracellular zinc metalloprotease.</text>
</comment>
<keyword evidence="2 8" id="KW-0645">Protease</keyword>
<dbReference type="EC" id="3.4.24.-" evidence="8"/>
<dbReference type="Gene3D" id="1.10.390.10">
    <property type="entry name" value="Neutral Protease Domain 2"/>
    <property type="match status" value="1"/>
</dbReference>
<dbReference type="RefSeq" id="WP_353897974.1">
    <property type="nucleotide sequence ID" value="NZ_JBEVCJ010000055.1"/>
</dbReference>